<reference evidence="7 8" key="1">
    <citation type="submission" date="2020-12" db="EMBL/GenBank/DDBJ databases">
        <title>Concerted genomic and epigenomic changes stabilize Arabidopsis allopolyploids.</title>
        <authorList>
            <person name="Chen Z."/>
        </authorList>
    </citation>
    <scope>NUCLEOTIDE SEQUENCE [LARGE SCALE GENOMIC DNA]</scope>
    <source>
        <strain evidence="7">As9502</strain>
        <tissue evidence="7">Leaf</tissue>
    </source>
</reference>
<dbReference type="InterPro" id="IPR032867">
    <property type="entry name" value="DYW_dom"/>
</dbReference>
<dbReference type="Pfam" id="PF01535">
    <property type="entry name" value="PPR"/>
    <property type="match status" value="8"/>
</dbReference>
<protein>
    <submittedName>
        <fullName evidence="7">Pentatricopeptide repeat</fullName>
    </submittedName>
</protein>
<feature type="domain" description="Reverse transcriptase Ty1/copia-type" evidence="4">
    <location>
        <begin position="568"/>
        <end position="814"/>
    </location>
</feature>
<dbReference type="Pfam" id="PF20431">
    <property type="entry name" value="E_motif"/>
    <property type="match status" value="1"/>
</dbReference>
<dbReference type="PANTHER" id="PTHR47926:SF486">
    <property type="entry name" value="(WILD MALAYSIAN BANANA) HYPOTHETICAL PROTEIN"/>
    <property type="match status" value="1"/>
</dbReference>
<dbReference type="PROSITE" id="PS51375">
    <property type="entry name" value="PPR"/>
    <property type="match status" value="5"/>
</dbReference>
<dbReference type="InterPro" id="IPR046960">
    <property type="entry name" value="PPR_At4g14850-like_plant"/>
</dbReference>
<feature type="repeat" description="PPR" evidence="3">
    <location>
        <begin position="1272"/>
        <end position="1306"/>
    </location>
</feature>
<evidence type="ECO:0000259" key="5">
    <source>
        <dbReference type="Pfam" id="PF14244"/>
    </source>
</evidence>
<dbReference type="Pfam" id="PF14244">
    <property type="entry name" value="Retrotran_gag_3"/>
    <property type="match status" value="1"/>
</dbReference>
<dbReference type="PANTHER" id="PTHR47926">
    <property type="entry name" value="PENTATRICOPEPTIDE REPEAT-CONTAINING PROTEIN"/>
    <property type="match status" value="1"/>
</dbReference>
<evidence type="ECO:0000256" key="1">
    <source>
        <dbReference type="ARBA" id="ARBA00006643"/>
    </source>
</evidence>
<dbReference type="Pfam" id="PF07727">
    <property type="entry name" value="RVT_2"/>
    <property type="match status" value="1"/>
</dbReference>
<feature type="repeat" description="PPR" evidence="3">
    <location>
        <begin position="1477"/>
        <end position="1511"/>
    </location>
</feature>
<dbReference type="OrthoDB" id="185373at2759"/>
<feature type="domain" description="DYW" evidence="6">
    <location>
        <begin position="1692"/>
        <end position="1784"/>
    </location>
</feature>
<accession>A0A8T1YGL2</accession>
<dbReference type="EMBL" id="JAEFBJ010000012">
    <property type="protein sequence ID" value="KAG7545159.1"/>
    <property type="molecule type" value="Genomic_DNA"/>
</dbReference>
<dbReference type="FunFam" id="1.25.40.10:FF:001088">
    <property type="entry name" value="Pentatricopeptide repeat-containing protein At4g33990"/>
    <property type="match status" value="1"/>
</dbReference>
<evidence type="ECO:0000313" key="7">
    <source>
        <dbReference type="EMBL" id="KAG7545159.1"/>
    </source>
</evidence>
<feature type="repeat" description="PPR" evidence="3">
    <location>
        <begin position="1374"/>
        <end position="1408"/>
    </location>
</feature>
<dbReference type="FunFam" id="1.25.40.10:FF:000669">
    <property type="entry name" value="Pentatricopeptide repeat-containing protein At4g33990"/>
    <property type="match status" value="1"/>
</dbReference>
<dbReference type="Proteomes" id="UP000694251">
    <property type="component" value="Chromosome 12"/>
</dbReference>
<organism evidence="7 8">
    <name type="scientific">Arabidopsis suecica</name>
    <name type="common">Swedish thale-cress</name>
    <name type="synonym">Cardaminopsis suecica</name>
    <dbReference type="NCBI Taxonomy" id="45249"/>
    <lineage>
        <taxon>Eukaryota</taxon>
        <taxon>Viridiplantae</taxon>
        <taxon>Streptophyta</taxon>
        <taxon>Embryophyta</taxon>
        <taxon>Tracheophyta</taxon>
        <taxon>Spermatophyta</taxon>
        <taxon>Magnoliopsida</taxon>
        <taxon>eudicotyledons</taxon>
        <taxon>Gunneridae</taxon>
        <taxon>Pentapetalae</taxon>
        <taxon>rosids</taxon>
        <taxon>malvids</taxon>
        <taxon>Brassicales</taxon>
        <taxon>Brassicaceae</taxon>
        <taxon>Camelineae</taxon>
        <taxon>Arabidopsis</taxon>
    </lineage>
</organism>
<comment type="similarity">
    <text evidence="1">Belongs to the PPR family. PCMP-H subfamily.</text>
</comment>
<feature type="domain" description="Retrotransposon Copia-like N-terminal" evidence="5">
    <location>
        <begin position="19"/>
        <end position="67"/>
    </location>
</feature>
<keyword evidence="2" id="KW-0677">Repeat</keyword>
<dbReference type="GO" id="GO:0003723">
    <property type="term" value="F:RNA binding"/>
    <property type="evidence" value="ECO:0007669"/>
    <property type="project" value="InterPro"/>
</dbReference>
<dbReference type="InterPro" id="IPR046848">
    <property type="entry name" value="E_motif"/>
</dbReference>
<evidence type="ECO:0000259" key="6">
    <source>
        <dbReference type="Pfam" id="PF14432"/>
    </source>
</evidence>
<dbReference type="Pfam" id="PF13041">
    <property type="entry name" value="PPR_2"/>
    <property type="match status" value="1"/>
</dbReference>
<dbReference type="FunFam" id="1.25.40.10:FF:000858">
    <property type="entry name" value="Pentatricopeptide repeat-containing protein At4g33990"/>
    <property type="match status" value="1"/>
</dbReference>
<feature type="repeat" description="PPR" evidence="3">
    <location>
        <begin position="1175"/>
        <end position="1209"/>
    </location>
</feature>
<evidence type="ECO:0000256" key="3">
    <source>
        <dbReference type="PROSITE-ProRule" id="PRU00708"/>
    </source>
</evidence>
<evidence type="ECO:0000313" key="8">
    <source>
        <dbReference type="Proteomes" id="UP000694251"/>
    </source>
</evidence>
<gene>
    <name evidence="7" type="ORF">ISN44_As12g006660</name>
</gene>
<dbReference type="NCBIfam" id="TIGR00756">
    <property type="entry name" value="PPR"/>
    <property type="match status" value="5"/>
</dbReference>
<proteinExistence type="inferred from homology"/>
<dbReference type="Pfam" id="PF14432">
    <property type="entry name" value="DYW_deaminase"/>
    <property type="match status" value="1"/>
</dbReference>
<dbReference type="InterPro" id="IPR029472">
    <property type="entry name" value="Copia-like_N"/>
</dbReference>
<dbReference type="FunFam" id="1.25.40.10:FF:000073">
    <property type="entry name" value="Pentatricopeptide repeat-containing protein chloroplastic"/>
    <property type="match status" value="1"/>
</dbReference>
<keyword evidence="8" id="KW-1185">Reference proteome</keyword>
<evidence type="ECO:0000259" key="4">
    <source>
        <dbReference type="Pfam" id="PF07727"/>
    </source>
</evidence>
<dbReference type="CDD" id="cd09272">
    <property type="entry name" value="RNase_HI_RT_Ty1"/>
    <property type="match status" value="1"/>
</dbReference>
<sequence length="1784" mass="199990">MANPATPSSDPYANPLFLHAADNSGVNLVLDKLTGESNYHTWRRSLIKALNSKNKLGFIYGTIVRPPETHSDYGSWTRCNDMVCTWITNSVSKDIGSGTVYFDDAHLLWLNLEGRFRQCNLSKIYTVQDQLDRLHQGSLDLSAYYTRLTTLWEELKNFEELPSCTCGKCTCGSNDRWIQLYERRNIVRFLMRLNESFTQARRQILMMDPLPEFTKIYNFISQDEQQRVLTSAPVPDNPVFQTSMAYQKPKGFQQGRPRPLCTHCGLLGHTIARCYKLHGYPPGYKIPPAPGTSVDNSKGKFTPQNGVHMVYSQSPEQAFYPSAQYSQIQPQIPQNNIISYNGASYVPIASVGQSSGAIPTAPIASVGQSSLCGGESSTVNHSINMVNSGKSFVVGNSSNGGEQISQLVTQLNRQLQGSPYQVIRSTPVSQHIGSISAQVCPVTEPPTVLEHTQSRTLDPLNTQTSNAQTRNDMENTLRPRRETRAPSYLSQYHCSNINKEPFPSSSSSHGTAHPLSAFLSYDKLSHEYRLFCFAILAEKEPTSFKEAVLLQHWLDAMNLELDALVSTSTWEICSLPDGKHAIGCKWVYKIKYKSDGSIERYKARLVAKGYTQQEGVDYLDTFSPVAKLTSVRLMLALAAIHNWSINQMDVTNAFLHGDLDEEIYMSLPQGYTPRQGECLPKKPVCRLIKSLYGLKQASRQWFHKFSGVLLQHGFLQSLFDPTLFVRIDSEGFLALLVYVDDIMLISNKDSAVLSIKQLLAKEFKIKDLGQLRYFLGLEVARAQAGISVSQRKYTLELLEEFGFLGCKPLATPMELGLKLNQETGDLLPDPSYYRKLIGKLVYLTVTRPDICFAVNKLSQYVNAPRQPHLNAAHRILRYLKNDPGQGVFYSATSTLTLRGFADADWSNCPESSRSISGYCVFLGDSLISWKSKKQDIVSRSSAEAEYRSMANATLGIVGSFPKPLIACMLRQVPTCKGGRFTRVLRSVRAVVREFSASANALQDCWKNGNESKEIDDVHTLFRYCTNLQSAKCLHARLVVSNAIQNVCISAKLVNLYCYLGNVALARYTFDHIQNRDVYAWNLMISGYGRAGNSSEVIRCFSLFMMSSGLQPDYRTFPTVLKACRNVIDGNKIHCSALKFGFMWDVYVAASLIHLYCRYGPVVNARRLFDEMPFRDMGSWNAMISGYCQSGNAKEALNLSDGLRAMDSVTVVSLLSACTEAGDFNRGVTIHSYSIKHGLESELFVSNKLIDLYAEFGSLKDCQKVFDRMYVRDLISWNSIIKAYELNEQPLRAISLFQEMRLSRIQPDCLTLISLASILSQLGDIHACRSVQGFTLRKGWFLEDITIGNAVVVMYAKLGLVDSARAVFNWLPNKDVISWNTIISGYAQNGFASEAIEMYNIMEEEGGEISANQGTWVSVLPACSQAGALRQGMKLHGRLLKNGLYLDVFVGTSLADMYGKCGRLDDALSLFYQIPRVNSVPWNTLIACHGFHGHGEKAVMLFKEMLDEGVKPDHITFVTLLSACSHSGLVDEGQWCFEMMQTDYGITPSLKHYGCMVDLYGRAGQLETALNFIKSMPLQPDASIWGALLSACRVHGNVDLGKIASEHLFEVEPEHVGYHVLLSNMYASAGKWEGVDEVRSITRGKGLRKTPGWSSMEVDNKVEVFYTGNQTHPMYEEMYRELTALHEKLKMVGYVPDHRFVLQDVEDDEKEHILMSHSERLAMAFALINTPAKTTIRIFKNLRVCGDCHSVTKFISKITQREIIVRDSNRFHHFKNGVCSCGDYW</sequence>
<evidence type="ECO:0000256" key="2">
    <source>
        <dbReference type="ARBA" id="ARBA00022737"/>
    </source>
</evidence>
<dbReference type="InterPro" id="IPR013103">
    <property type="entry name" value="RVT_2"/>
</dbReference>
<dbReference type="InterPro" id="IPR002885">
    <property type="entry name" value="PPR_rpt"/>
</dbReference>
<dbReference type="GO" id="GO:0009451">
    <property type="term" value="P:RNA modification"/>
    <property type="evidence" value="ECO:0007669"/>
    <property type="project" value="InterPro"/>
</dbReference>
<comment type="caution">
    <text evidence="7">The sequence shown here is derived from an EMBL/GenBank/DDBJ whole genome shotgun (WGS) entry which is preliminary data.</text>
</comment>
<dbReference type="GO" id="GO:0008270">
    <property type="term" value="F:zinc ion binding"/>
    <property type="evidence" value="ECO:0007669"/>
    <property type="project" value="InterPro"/>
</dbReference>
<feature type="repeat" description="PPR" evidence="3">
    <location>
        <begin position="1076"/>
        <end position="1111"/>
    </location>
</feature>
<name>A0A8T1YGL2_ARASU</name>